<accession>A0A3P7IQF1</accession>
<reference evidence="1 2" key="1">
    <citation type="submission" date="2018-11" db="EMBL/GenBank/DDBJ databases">
        <authorList>
            <consortium name="Pathogen Informatics"/>
        </authorList>
    </citation>
    <scope>NUCLEOTIDE SEQUENCE [LARGE SCALE GENOMIC DNA]</scope>
</reference>
<dbReference type="Proteomes" id="UP000270094">
    <property type="component" value="Unassembled WGS sequence"/>
</dbReference>
<organism evidence="1 2">
    <name type="scientific">Strongylus vulgaris</name>
    <name type="common">Blood worm</name>
    <dbReference type="NCBI Taxonomy" id="40348"/>
    <lineage>
        <taxon>Eukaryota</taxon>
        <taxon>Metazoa</taxon>
        <taxon>Ecdysozoa</taxon>
        <taxon>Nematoda</taxon>
        <taxon>Chromadorea</taxon>
        <taxon>Rhabditida</taxon>
        <taxon>Rhabditina</taxon>
        <taxon>Rhabditomorpha</taxon>
        <taxon>Strongyloidea</taxon>
        <taxon>Strongylidae</taxon>
        <taxon>Strongylus</taxon>
    </lineage>
</organism>
<evidence type="ECO:0000313" key="2">
    <source>
        <dbReference type="Proteomes" id="UP000270094"/>
    </source>
</evidence>
<evidence type="ECO:0000313" key="1">
    <source>
        <dbReference type="EMBL" id="VDM72286.1"/>
    </source>
</evidence>
<keyword evidence="2" id="KW-1185">Reference proteome</keyword>
<dbReference type="AlphaFoldDB" id="A0A3P7IQF1"/>
<proteinExistence type="predicted"/>
<dbReference type="EMBL" id="UYYB01024658">
    <property type="protein sequence ID" value="VDM72286.1"/>
    <property type="molecule type" value="Genomic_DNA"/>
</dbReference>
<sequence length="71" mass="7807">MEVELSTARTGAHVVTQSRVCHYGLTKSYEKDAKDDLIRCKLLAPSIEDGESSVEEVAFTICSPGSIELKY</sequence>
<gene>
    <name evidence="1" type="ORF">SVUK_LOCUS7284</name>
</gene>
<name>A0A3P7IQF1_STRVU</name>
<protein>
    <submittedName>
        <fullName evidence="1">Uncharacterized protein</fullName>
    </submittedName>
</protein>